<organism evidence="1 2">
    <name type="scientific">Nepenthes gracilis</name>
    <name type="common">Slender pitcher plant</name>
    <dbReference type="NCBI Taxonomy" id="150966"/>
    <lineage>
        <taxon>Eukaryota</taxon>
        <taxon>Viridiplantae</taxon>
        <taxon>Streptophyta</taxon>
        <taxon>Embryophyta</taxon>
        <taxon>Tracheophyta</taxon>
        <taxon>Spermatophyta</taxon>
        <taxon>Magnoliopsida</taxon>
        <taxon>eudicotyledons</taxon>
        <taxon>Gunneridae</taxon>
        <taxon>Pentapetalae</taxon>
        <taxon>Caryophyllales</taxon>
        <taxon>Nepenthaceae</taxon>
        <taxon>Nepenthes</taxon>
    </lineage>
</organism>
<comment type="caution">
    <text evidence="1">The sequence shown here is derived from an EMBL/GenBank/DDBJ whole genome shotgun (WGS) entry which is preliminary data.</text>
</comment>
<evidence type="ECO:0000313" key="1">
    <source>
        <dbReference type="EMBL" id="GMH15951.1"/>
    </source>
</evidence>
<accession>A0AAD3STC0</accession>
<sequence length="71" mass="8501">MLLDWGGNLCLVFERLGCHGGLEYENFFVFEFKLHGLYKDFYYGKFRVIESLYALFERFRVDVCKPVIYAN</sequence>
<reference evidence="1" key="1">
    <citation type="submission" date="2023-05" db="EMBL/GenBank/DDBJ databases">
        <title>Nepenthes gracilis genome sequencing.</title>
        <authorList>
            <person name="Fukushima K."/>
        </authorList>
    </citation>
    <scope>NUCLEOTIDE SEQUENCE</scope>
    <source>
        <strain evidence="1">SING2019-196</strain>
    </source>
</reference>
<keyword evidence="2" id="KW-1185">Reference proteome</keyword>
<proteinExistence type="predicted"/>
<dbReference type="EMBL" id="BSYO01000016">
    <property type="protein sequence ID" value="GMH15951.1"/>
    <property type="molecule type" value="Genomic_DNA"/>
</dbReference>
<protein>
    <submittedName>
        <fullName evidence="1">Uncharacterized protein</fullName>
    </submittedName>
</protein>
<name>A0AAD3STC0_NEPGR</name>
<dbReference type="Proteomes" id="UP001279734">
    <property type="component" value="Unassembled WGS sequence"/>
</dbReference>
<gene>
    <name evidence="1" type="ORF">Nepgr_017792</name>
</gene>
<dbReference type="AlphaFoldDB" id="A0AAD3STC0"/>
<evidence type="ECO:0000313" key="2">
    <source>
        <dbReference type="Proteomes" id="UP001279734"/>
    </source>
</evidence>